<evidence type="ECO:0000256" key="1">
    <source>
        <dbReference type="ARBA" id="ARBA00004584"/>
    </source>
</evidence>
<reference evidence="6 7" key="1">
    <citation type="submission" date="2024-04" db="EMBL/GenBank/DDBJ databases">
        <authorList>
            <person name="Fracassetti M."/>
        </authorList>
    </citation>
    <scope>NUCLEOTIDE SEQUENCE [LARGE SCALE GENOMIC DNA]</scope>
</reference>
<name>A0AAV2GD66_9ROSI</name>
<dbReference type="InterPro" id="IPR036987">
    <property type="entry name" value="SRA-YDG_sf"/>
</dbReference>
<feature type="compositionally biased region" description="Polar residues" evidence="4">
    <location>
        <begin position="93"/>
        <end position="112"/>
    </location>
</feature>
<dbReference type="Proteomes" id="UP001497516">
    <property type="component" value="Chromosome 8"/>
</dbReference>
<keyword evidence="7" id="KW-1185">Reference proteome</keyword>
<dbReference type="GO" id="GO:0000775">
    <property type="term" value="C:chromosome, centromeric region"/>
    <property type="evidence" value="ECO:0007669"/>
    <property type="project" value="UniProtKB-SubCell"/>
</dbReference>
<dbReference type="Gene3D" id="2.30.280.10">
    <property type="entry name" value="SRA-YDG"/>
    <property type="match status" value="1"/>
</dbReference>
<feature type="compositionally biased region" description="Low complexity" evidence="4">
    <location>
        <begin position="34"/>
        <end position="58"/>
    </location>
</feature>
<dbReference type="InterPro" id="IPR003105">
    <property type="entry name" value="SRA_YDG"/>
</dbReference>
<dbReference type="AlphaFoldDB" id="A0AAV2GD66"/>
<evidence type="ECO:0000256" key="4">
    <source>
        <dbReference type="SAM" id="MobiDB-lite"/>
    </source>
</evidence>
<organism evidence="6 7">
    <name type="scientific">Linum trigynum</name>
    <dbReference type="NCBI Taxonomy" id="586398"/>
    <lineage>
        <taxon>Eukaryota</taxon>
        <taxon>Viridiplantae</taxon>
        <taxon>Streptophyta</taxon>
        <taxon>Embryophyta</taxon>
        <taxon>Tracheophyta</taxon>
        <taxon>Spermatophyta</taxon>
        <taxon>Magnoliopsida</taxon>
        <taxon>eudicotyledons</taxon>
        <taxon>Gunneridae</taxon>
        <taxon>Pentapetalae</taxon>
        <taxon>rosids</taxon>
        <taxon>fabids</taxon>
        <taxon>Malpighiales</taxon>
        <taxon>Linaceae</taxon>
        <taxon>Linum</taxon>
    </lineage>
</organism>
<evidence type="ECO:0000313" key="7">
    <source>
        <dbReference type="Proteomes" id="UP001497516"/>
    </source>
</evidence>
<feature type="domain" description="YDG" evidence="5">
    <location>
        <begin position="256"/>
        <end position="401"/>
    </location>
</feature>
<accession>A0AAV2GD66</accession>
<keyword evidence="2 3" id="KW-0539">Nucleus</keyword>
<dbReference type="SUPFAM" id="SSF88697">
    <property type="entry name" value="PUA domain-like"/>
    <property type="match status" value="1"/>
</dbReference>
<dbReference type="EMBL" id="OZ034821">
    <property type="protein sequence ID" value="CAL1408436.1"/>
    <property type="molecule type" value="Genomic_DNA"/>
</dbReference>
<evidence type="ECO:0000313" key="6">
    <source>
        <dbReference type="EMBL" id="CAL1408436.1"/>
    </source>
</evidence>
<sequence>MVSPPPERQRTVLTPDAVPSRLLSWCLSNPQTVSPSSSSSSSLSPSPTLLPTPSAATSSHRRYPPPKPGAPRAIRDFPKNCGGPANLKPVEPNRSTIKVNQDALDSQNSKSISLRGKEKEFPPKYPPRRVLQGVSVKRRFPPHCGRNQSQPPPQQNHNPLALVPLPATSEDVVNKKRRRSPVSDRSSPRNCLVEAGEIEIRREIKDVLQLFDELTAYFRETFSAAGKGKNTKSAFMAAANHLKSMGRWVNTSRRLGKVPGVEINDEFKSRAELVVVGLHHAFINGIDTMYDEDGNLLATSIVATGDRDYGNYMESEDYLVYSGQGGNPKVSNGAVFEDQKLQGGNYALWNSMEEKKQVRVIRKKVVLGEVRYVYDGLYLVHKCEEVKSVHGNIVFQFHLMRDEDDVPRKLMHEAAFLPLTFPSFESPEMAGTSNDGECEIVNMK</sequence>
<dbReference type="Pfam" id="PF02182">
    <property type="entry name" value="SAD_SRA"/>
    <property type="match status" value="1"/>
</dbReference>
<evidence type="ECO:0000256" key="2">
    <source>
        <dbReference type="ARBA" id="ARBA00023242"/>
    </source>
</evidence>
<comment type="subcellular location">
    <subcellularLocation>
        <location evidence="1">Chromosome</location>
        <location evidence="1">Centromere</location>
    </subcellularLocation>
    <subcellularLocation>
        <location evidence="3">Nucleus</location>
    </subcellularLocation>
</comment>
<evidence type="ECO:0000259" key="5">
    <source>
        <dbReference type="PROSITE" id="PS51015"/>
    </source>
</evidence>
<evidence type="ECO:0000256" key="3">
    <source>
        <dbReference type="PROSITE-ProRule" id="PRU00358"/>
    </source>
</evidence>
<dbReference type="InterPro" id="IPR015947">
    <property type="entry name" value="PUA-like_sf"/>
</dbReference>
<feature type="region of interest" description="Disordered" evidence="4">
    <location>
        <begin position="28"/>
        <end position="188"/>
    </location>
</feature>
<dbReference type="SMART" id="SM00466">
    <property type="entry name" value="SRA"/>
    <property type="match status" value="1"/>
</dbReference>
<dbReference type="GO" id="GO:0005634">
    <property type="term" value="C:nucleus"/>
    <property type="evidence" value="ECO:0007669"/>
    <property type="project" value="UniProtKB-SubCell"/>
</dbReference>
<protein>
    <recommendedName>
        <fullName evidence="5">YDG domain-containing protein</fullName>
    </recommendedName>
</protein>
<dbReference type="PANTHER" id="PTHR45660:SF55">
    <property type="entry name" value="HISTONE-LYSINE N-METHYLTRANSFERASE, H3 LYSINE-9 SPECIFIC SUVH5-LIKE"/>
    <property type="match status" value="1"/>
</dbReference>
<gene>
    <name evidence="6" type="ORF">LTRI10_LOCUS48029</name>
</gene>
<dbReference type="InterPro" id="IPR051357">
    <property type="entry name" value="H3K9_HMTase_SUVAR3-9"/>
</dbReference>
<proteinExistence type="predicted"/>
<dbReference type="PANTHER" id="PTHR45660">
    <property type="entry name" value="HISTONE-LYSINE N-METHYLTRANSFERASE SETMAR"/>
    <property type="match status" value="1"/>
</dbReference>
<dbReference type="PROSITE" id="PS51015">
    <property type="entry name" value="YDG"/>
    <property type="match status" value="1"/>
</dbReference>
<dbReference type="GO" id="GO:0042054">
    <property type="term" value="F:histone methyltransferase activity"/>
    <property type="evidence" value="ECO:0007669"/>
    <property type="project" value="TreeGrafter"/>
</dbReference>
<dbReference type="GO" id="GO:0003690">
    <property type="term" value="F:double-stranded DNA binding"/>
    <property type="evidence" value="ECO:0007669"/>
    <property type="project" value="TreeGrafter"/>
</dbReference>